<proteinExistence type="inferred from homology"/>
<dbReference type="PIRSF" id="PIRSF006806">
    <property type="entry name" value="FTHF_cligase"/>
    <property type="match status" value="1"/>
</dbReference>
<dbReference type="InterPro" id="IPR002698">
    <property type="entry name" value="FTHF_cligase"/>
</dbReference>
<dbReference type="InterPro" id="IPR037171">
    <property type="entry name" value="NagB/RpiA_transferase-like"/>
</dbReference>
<dbReference type="SUPFAM" id="SSF100950">
    <property type="entry name" value="NagB/RpiA/CoA transferase-like"/>
    <property type="match status" value="1"/>
</dbReference>
<accession>A0AAW9SVL3</accession>
<sequence>MAPLPETTSDFKTRTRHEVLAARAAKGQRERMLDDEALVQRLQEWLSNTVGDLTKPVIAAYVPAGDEPGASVSSSTDGEPGQGFVEALANAVPGARILLPVCPPGPPQPLHWGYYTDGFSKGRFGLLEPVSMESAAGPEELGVADAIILPAVAADPQTGMRLGRGAGYYDRSLVFARRDGDTDGTRAAVIAVAVFDTELRTELAYEEHDVPADYVITPAGISQV</sequence>
<reference evidence="5" key="1">
    <citation type="submission" date="2023-05" db="EMBL/GenBank/DDBJ databases">
        <authorList>
            <person name="Du J."/>
        </authorList>
    </citation>
    <scope>NUCLEOTIDE SEQUENCE</scope>
    <source>
        <strain evidence="5">UMB1064</strain>
    </source>
</reference>
<evidence type="ECO:0000256" key="1">
    <source>
        <dbReference type="ARBA" id="ARBA00010638"/>
    </source>
</evidence>
<reference evidence="5" key="2">
    <citation type="submission" date="2024-05" db="EMBL/GenBank/DDBJ databases">
        <authorList>
            <person name="Wolfe A."/>
        </authorList>
    </citation>
    <scope>NUCLEOTIDE SEQUENCE</scope>
    <source>
        <strain evidence="5">UMB1064</strain>
    </source>
</reference>
<evidence type="ECO:0000313" key="6">
    <source>
        <dbReference type="Proteomes" id="UP001223646"/>
    </source>
</evidence>
<organism evidence="5 6">
    <name type="scientific">Corynebacterium amycolatum</name>
    <dbReference type="NCBI Taxonomy" id="43765"/>
    <lineage>
        <taxon>Bacteria</taxon>
        <taxon>Bacillati</taxon>
        <taxon>Actinomycetota</taxon>
        <taxon>Actinomycetes</taxon>
        <taxon>Mycobacteriales</taxon>
        <taxon>Corynebacteriaceae</taxon>
        <taxon>Corynebacterium</taxon>
    </lineage>
</organism>
<feature type="binding site" evidence="4">
    <location>
        <begin position="161"/>
        <end position="169"/>
    </location>
    <ligand>
        <name>ATP</name>
        <dbReference type="ChEBI" id="CHEBI:30616"/>
    </ligand>
</feature>
<dbReference type="PANTHER" id="PTHR23407">
    <property type="entry name" value="ATPASE INHIBITOR/5-FORMYLTETRAHYDROFOLATE CYCLO-LIGASE"/>
    <property type="match status" value="1"/>
</dbReference>
<comment type="caution">
    <text evidence="5">The sequence shown here is derived from an EMBL/GenBank/DDBJ whole genome shotgun (WGS) entry which is preliminary data.</text>
</comment>
<evidence type="ECO:0000256" key="3">
    <source>
        <dbReference type="ARBA" id="ARBA00022840"/>
    </source>
</evidence>
<dbReference type="PANTHER" id="PTHR23407:SF1">
    <property type="entry name" value="5-FORMYLTETRAHYDROFOLATE CYCLO-LIGASE"/>
    <property type="match status" value="1"/>
</dbReference>
<dbReference type="EMBL" id="JASOOY020000009">
    <property type="protein sequence ID" value="MEO3716470.1"/>
    <property type="molecule type" value="Genomic_DNA"/>
</dbReference>
<protein>
    <submittedName>
        <fullName evidence="5">5-formyltetrahydrofolate cyclo-ligase</fullName>
    </submittedName>
</protein>
<keyword evidence="3 4" id="KW-0067">ATP-binding</keyword>
<dbReference type="GO" id="GO:0035999">
    <property type="term" value="P:tetrahydrofolate interconversion"/>
    <property type="evidence" value="ECO:0007669"/>
    <property type="project" value="TreeGrafter"/>
</dbReference>
<dbReference type="GO" id="GO:0030272">
    <property type="term" value="F:5-formyltetrahydrofolate cyclo-ligase activity"/>
    <property type="evidence" value="ECO:0007669"/>
    <property type="project" value="TreeGrafter"/>
</dbReference>
<dbReference type="RefSeq" id="WP_070851287.1">
    <property type="nucleotide sequence ID" value="NZ_JASOMP010000020.1"/>
</dbReference>
<gene>
    <name evidence="5" type="ORF">QP460_002535</name>
</gene>
<dbReference type="InterPro" id="IPR024185">
    <property type="entry name" value="FTHF_cligase-like_sf"/>
</dbReference>
<keyword evidence="2 4" id="KW-0547">Nucleotide-binding</keyword>
<dbReference type="Pfam" id="PF01812">
    <property type="entry name" value="5-FTHF_cyc-lig"/>
    <property type="match status" value="1"/>
</dbReference>
<evidence type="ECO:0000313" key="5">
    <source>
        <dbReference type="EMBL" id="MEO3716470.1"/>
    </source>
</evidence>
<dbReference type="Gene3D" id="3.40.50.10420">
    <property type="entry name" value="NagB/RpiA/CoA transferase-like"/>
    <property type="match status" value="1"/>
</dbReference>
<dbReference type="GO" id="GO:0005524">
    <property type="term" value="F:ATP binding"/>
    <property type="evidence" value="ECO:0007669"/>
    <property type="project" value="UniProtKB-KW"/>
</dbReference>
<dbReference type="Proteomes" id="UP001223646">
    <property type="component" value="Unassembled WGS sequence"/>
</dbReference>
<feature type="binding site" evidence="4">
    <location>
        <position position="62"/>
    </location>
    <ligand>
        <name>substrate</name>
    </ligand>
</feature>
<evidence type="ECO:0000256" key="4">
    <source>
        <dbReference type="PIRSR" id="PIRSR006806-1"/>
    </source>
</evidence>
<dbReference type="GO" id="GO:0009396">
    <property type="term" value="P:folic acid-containing compound biosynthetic process"/>
    <property type="evidence" value="ECO:0007669"/>
    <property type="project" value="TreeGrafter"/>
</dbReference>
<comment type="similarity">
    <text evidence="1">Belongs to the 5-formyltetrahydrofolate cyclo-ligase family.</text>
</comment>
<dbReference type="AlphaFoldDB" id="A0AAW9SVL3"/>
<evidence type="ECO:0000256" key="2">
    <source>
        <dbReference type="ARBA" id="ARBA00022741"/>
    </source>
</evidence>
<name>A0AAW9SVL3_CORAY</name>
<feature type="binding site" evidence="4">
    <location>
        <position position="67"/>
    </location>
    <ligand>
        <name>substrate</name>
    </ligand>
</feature>